<dbReference type="Proteomes" id="UP000285951">
    <property type="component" value="Unassembled WGS sequence"/>
</dbReference>
<accession>A0A7M4D8F0</accession>
<dbReference type="EMBL" id="QTZN02000035">
    <property type="protein sequence ID" value="MVB08134.1"/>
    <property type="molecule type" value="Genomic_DNA"/>
</dbReference>
<evidence type="ECO:0000313" key="3">
    <source>
        <dbReference type="Proteomes" id="UP000285951"/>
    </source>
</evidence>
<dbReference type="Proteomes" id="UP000462449">
    <property type="component" value="Unassembled WGS sequence"/>
</dbReference>
<reference evidence="1 4" key="2">
    <citation type="submission" date="2019-12" db="EMBL/GenBank/DDBJ databases">
        <title>Draft genome sequence of Labilibaculum sp. strain 44 isolated from deep waters of Black Sea.</title>
        <authorList>
            <person name="Yadav S."/>
            <person name="Villanueva L."/>
        </authorList>
    </citation>
    <scope>NUCLEOTIDE SEQUENCE [LARGE SCALE GENOMIC DNA]</scope>
    <source>
        <strain evidence="1 4">44</strain>
    </source>
</reference>
<protein>
    <submittedName>
        <fullName evidence="1">Uncharacterized protein</fullName>
    </submittedName>
</protein>
<dbReference type="RefSeq" id="WP_156196449.1">
    <property type="nucleotide sequence ID" value="NZ_QTZN02000035.1"/>
</dbReference>
<dbReference type="EMBL" id="WOTW01000035">
    <property type="protein sequence ID" value="MUP38929.1"/>
    <property type="molecule type" value="Genomic_DNA"/>
</dbReference>
<proteinExistence type="predicted"/>
<name>A0A7M4D8F0_9BACT</name>
<evidence type="ECO:0000313" key="1">
    <source>
        <dbReference type="EMBL" id="MUP38929.1"/>
    </source>
</evidence>
<reference evidence="2 3" key="1">
    <citation type="submission" date="2019-11" db="EMBL/GenBank/DDBJ databases">
        <title>Draft genome sequence of Labilibaculum sp. strain SYP isolated from Black Sea.</title>
        <authorList>
            <person name="Yadav S."/>
            <person name="Villanueva L."/>
        </authorList>
    </citation>
    <scope>NUCLEOTIDE SEQUENCE [LARGE SCALE GENOMIC DNA]</scope>
    <source>
        <strain evidence="2 3">44</strain>
    </source>
</reference>
<sequence length="65" mass="6714">MFADVWGLNGLGECIGENILVAGDGVATKVVNVVKNKPSELLFFLPEALKTGSFSGGGESGKKES</sequence>
<keyword evidence="3" id="KW-1185">Reference proteome</keyword>
<gene>
    <name evidence="2" type="ORF">DWB62_014005</name>
    <name evidence="1" type="ORF">GNY23_14005</name>
</gene>
<comment type="caution">
    <text evidence="1">The sequence shown here is derived from an EMBL/GenBank/DDBJ whole genome shotgun (WGS) entry which is preliminary data.</text>
</comment>
<organism evidence="1 4">
    <name type="scientific">Labilibaculum euxinus</name>
    <dbReference type="NCBI Taxonomy" id="2686357"/>
    <lineage>
        <taxon>Bacteria</taxon>
        <taxon>Pseudomonadati</taxon>
        <taxon>Bacteroidota</taxon>
        <taxon>Bacteroidia</taxon>
        <taxon>Marinilabiliales</taxon>
        <taxon>Marinifilaceae</taxon>
        <taxon>Labilibaculum</taxon>
    </lineage>
</organism>
<evidence type="ECO:0000313" key="4">
    <source>
        <dbReference type="Proteomes" id="UP000462449"/>
    </source>
</evidence>
<dbReference type="AlphaFoldDB" id="A0A7M4D8F0"/>
<evidence type="ECO:0000313" key="2">
    <source>
        <dbReference type="EMBL" id="MVB08134.1"/>
    </source>
</evidence>